<feature type="domain" description="R3H-associated N-terminal" evidence="2">
    <location>
        <begin position="70"/>
        <end position="199"/>
    </location>
</feature>
<dbReference type="EMBL" id="MU072525">
    <property type="protein sequence ID" value="KAF5825565.1"/>
    <property type="molecule type" value="Genomic_DNA"/>
</dbReference>
<reference evidence="3" key="1">
    <citation type="submission" date="2017-08" db="EMBL/GenBank/DDBJ databases">
        <authorList>
            <person name="Polle J.E."/>
            <person name="Barry K."/>
            <person name="Cushman J."/>
            <person name="Schmutz J."/>
            <person name="Tran D."/>
            <person name="Hathwaick L.T."/>
            <person name="Yim W.C."/>
            <person name="Jenkins J."/>
            <person name="Mckie-Krisberg Z.M."/>
            <person name="Prochnik S."/>
            <person name="Lindquist E."/>
            <person name="Dockter R.B."/>
            <person name="Adam C."/>
            <person name="Molina H."/>
            <person name="Bunkerborg J."/>
            <person name="Jin E."/>
            <person name="Buchheim M."/>
            <person name="Magnuson J."/>
        </authorList>
    </citation>
    <scope>NUCLEOTIDE SEQUENCE</scope>
    <source>
        <strain evidence="3">CCAP 19/18</strain>
    </source>
</reference>
<sequence>MSPAHAPYLMPDGGRMRGVGEGERPQGRGKQTSKRGKDLLLAQIMQERLQLVSQSGLPPNASEVAELNVLAAVGARRRRRWNNERVLRELAGPMTAEEMHSQFNPVPFGYRAPTAFEVVARPQHAEIWDGFRNVDIDRQARVLERWEQHNKEQAAAARRAHQPQRMNPPSSSAQQHEHAAQALKQWGNVSRKARAALRKANVHAVLGLESQVCGSLE</sequence>
<dbReference type="Proteomes" id="UP000815325">
    <property type="component" value="Unassembled WGS sequence"/>
</dbReference>
<feature type="region of interest" description="Disordered" evidence="1">
    <location>
        <begin position="148"/>
        <end position="181"/>
    </location>
</feature>
<feature type="region of interest" description="Disordered" evidence="1">
    <location>
        <begin position="1"/>
        <end position="34"/>
    </location>
</feature>
<dbReference type="InterPro" id="IPR039629">
    <property type="entry name" value="R3HDM4"/>
</dbReference>
<evidence type="ECO:0000313" key="4">
    <source>
        <dbReference type="Proteomes" id="UP000815325"/>
    </source>
</evidence>
<feature type="compositionally biased region" description="Basic and acidic residues" evidence="1">
    <location>
        <begin position="14"/>
        <end position="26"/>
    </location>
</feature>
<dbReference type="PANTHER" id="PTHR32019:SF2">
    <property type="entry name" value="R3H DOMAIN-CONTAINING PROTEIN 4"/>
    <property type="match status" value="1"/>
</dbReference>
<evidence type="ECO:0000256" key="1">
    <source>
        <dbReference type="SAM" id="MobiDB-lite"/>
    </source>
</evidence>
<gene>
    <name evidence="3" type="ORF">DUNSADRAFT_8586</name>
</gene>
<dbReference type="Pfam" id="PF13902">
    <property type="entry name" value="R3H-assoc"/>
    <property type="match status" value="1"/>
</dbReference>
<evidence type="ECO:0000259" key="2">
    <source>
        <dbReference type="Pfam" id="PF13902"/>
    </source>
</evidence>
<name>A0ABQ7FTE3_DUNSA</name>
<proteinExistence type="predicted"/>
<keyword evidence="4" id="KW-1185">Reference proteome</keyword>
<accession>A0ABQ7FTE3</accession>
<dbReference type="InterPro" id="IPR025952">
    <property type="entry name" value="R3H-assoc_dom"/>
</dbReference>
<dbReference type="PANTHER" id="PTHR32019">
    <property type="entry name" value="R3H DOMAIN-CONTAINING PROTEIN 4"/>
    <property type="match status" value="1"/>
</dbReference>
<organism evidence="3 4">
    <name type="scientific">Dunaliella salina</name>
    <name type="common">Green alga</name>
    <name type="synonym">Protococcus salinus</name>
    <dbReference type="NCBI Taxonomy" id="3046"/>
    <lineage>
        <taxon>Eukaryota</taxon>
        <taxon>Viridiplantae</taxon>
        <taxon>Chlorophyta</taxon>
        <taxon>core chlorophytes</taxon>
        <taxon>Chlorophyceae</taxon>
        <taxon>CS clade</taxon>
        <taxon>Chlamydomonadales</taxon>
        <taxon>Dunaliellaceae</taxon>
        <taxon>Dunaliella</taxon>
    </lineage>
</organism>
<comment type="caution">
    <text evidence="3">The sequence shown here is derived from an EMBL/GenBank/DDBJ whole genome shotgun (WGS) entry which is preliminary data.</text>
</comment>
<evidence type="ECO:0000313" key="3">
    <source>
        <dbReference type="EMBL" id="KAF5825565.1"/>
    </source>
</evidence>
<protein>
    <submittedName>
        <fullName evidence="3">R3H-associated N-terminal domain-containing protein</fullName>
    </submittedName>
</protein>